<dbReference type="EMBL" id="JACTNZ010000006">
    <property type="protein sequence ID" value="KAG5543092.1"/>
    <property type="molecule type" value="Genomic_DNA"/>
</dbReference>
<proteinExistence type="predicted"/>
<dbReference type="Proteomes" id="UP000823749">
    <property type="component" value="Chromosome 6"/>
</dbReference>
<sequence length="117" mass="12690">MGLDFARFRFSILQNGGFGTATARVRFSPFMATLAANPTFVSDGDTIQPLLEISFWQPSGMFLLIPTSFRQNQVTPAVQNSGRTSWGDELSIIVADSGCILSIATTFHPPLGMLLCT</sequence>
<organism evidence="1 2">
    <name type="scientific">Rhododendron griersonianum</name>
    <dbReference type="NCBI Taxonomy" id="479676"/>
    <lineage>
        <taxon>Eukaryota</taxon>
        <taxon>Viridiplantae</taxon>
        <taxon>Streptophyta</taxon>
        <taxon>Embryophyta</taxon>
        <taxon>Tracheophyta</taxon>
        <taxon>Spermatophyta</taxon>
        <taxon>Magnoliopsida</taxon>
        <taxon>eudicotyledons</taxon>
        <taxon>Gunneridae</taxon>
        <taxon>Pentapetalae</taxon>
        <taxon>asterids</taxon>
        <taxon>Ericales</taxon>
        <taxon>Ericaceae</taxon>
        <taxon>Ericoideae</taxon>
        <taxon>Rhodoreae</taxon>
        <taxon>Rhododendron</taxon>
    </lineage>
</organism>
<evidence type="ECO:0000313" key="2">
    <source>
        <dbReference type="Proteomes" id="UP000823749"/>
    </source>
</evidence>
<reference evidence="1 2" key="1">
    <citation type="submission" date="2020-08" db="EMBL/GenBank/DDBJ databases">
        <title>Plant Genome Project.</title>
        <authorList>
            <person name="Zhang R.-G."/>
        </authorList>
    </citation>
    <scope>NUCLEOTIDE SEQUENCE [LARGE SCALE GENOMIC DNA]</scope>
    <source>
        <strain evidence="1">WSP0</strain>
        <tissue evidence="1">Leaf</tissue>
    </source>
</reference>
<evidence type="ECO:0000313" key="1">
    <source>
        <dbReference type="EMBL" id="KAG5543092.1"/>
    </source>
</evidence>
<dbReference type="AlphaFoldDB" id="A0AAV6JSE8"/>
<comment type="caution">
    <text evidence="1">The sequence shown here is derived from an EMBL/GenBank/DDBJ whole genome shotgun (WGS) entry which is preliminary data.</text>
</comment>
<keyword evidence="2" id="KW-1185">Reference proteome</keyword>
<accession>A0AAV6JSE8</accession>
<name>A0AAV6JSE8_9ERIC</name>
<protein>
    <submittedName>
        <fullName evidence="1">Uncharacterized protein</fullName>
    </submittedName>
</protein>
<gene>
    <name evidence="1" type="ORF">RHGRI_015992</name>
</gene>